<dbReference type="InterPro" id="IPR011011">
    <property type="entry name" value="Znf_FYVE_PHD"/>
</dbReference>
<dbReference type="EMBL" id="NKHG01000119">
    <property type="protein sequence ID" value="PCK18322.1"/>
    <property type="molecule type" value="Genomic_DNA"/>
</dbReference>
<dbReference type="SUPFAM" id="SSF57903">
    <property type="entry name" value="FYVE/PHD zinc finger"/>
    <property type="match status" value="1"/>
</dbReference>
<organism evidence="1 2">
    <name type="scientific">Bacillus pumilus</name>
    <name type="common">Bacillus mesentericus</name>
    <dbReference type="NCBI Taxonomy" id="1408"/>
    <lineage>
        <taxon>Bacteria</taxon>
        <taxon>Bacillati</taxon>
        <taxon>Bacillota</taxon>
        <taxon>Bacilli</taxon>
        <taxon>Bacillales</taxon>
        <taxon>Bacillaceae</taxon>
        <taxon>Bacillus</taxon>
    </lineage>
</organism>
<evidence type="ECO:0000313" key="2">
    <source>
        <dbReference type="Proteomes" id="UP000228754"/>
    </source>
</evidence>
<name>A0A2A5IML1_BACPU</name>
<dbReference type="AlphaFoldDB" id="A0A2A5IML1"/>
<gene>
    <name evidence="1" type="ORF">CEY02_19165</name>
</gene>
<dbReference type="Proteomes" id="UP000228754">
    <property type="component" value="Unassembled WGS sequence"/>
</dbReference>
<reference evidence="1 2" key="1">
    <citation type="submission" date="2017-06" db="EMBL/GenBank/DDBJ databases">
        <title>Draft Genome Sequence of Bacillus sp Strain 36R Isolated from saline sediment at Atanasia, Sonora, Mexico.</title>
        <authorList>
            <person name="Sanchez Diaz R."/>
            <person name="Quiroz Macias M.E."/>
            <person name="Ibarra Gamez J.C."/>
            <person name="Enciso Ibarra J."/>
            <person name="Gomez Gil B."/>
            <person name="Galaviz Silva L."/>
        </authorList>
    </citation>
    <scope>NUCLEOTIDE SEQUENCE [LARGE SCALE GENOMIC DNA]</scope>
    <source>
        <strain evidence="1 2">36R_ATNSAL</strain>
    </source>
</reference>
<comment type="caution">
    <text evidence="1">The sequence shown here is derived from an EMBL/GenBank/DDBJ whole genome shotgun (WGS) entry which is preliminary data.</text>
</comment>
<accession>A0A2A5IML1</accession>
<sequence>MIKSQLVKAFRETLHCEECDEAPELVFSNMMLASNPPKYPFQCPLCMKEVHKDTTYPRIRFDSVD</sequence>
<protein>
    <submittedName>
        <fullName evidence="1">Uncharacterized protein</fullName>
    </submittedName>
</protein>
<proteinExistence type="predicted"/>
<evidence type="ECO:0000313" key="1">
    <source>
        <dbReference type="EMBL" id="PCK18322.1"/>
    </source>
</evidence>